<dbReference type="InterPro" id="IPR030379">
    <property type="entry name" value="G_SEPTIN_dom"/>
</dbReference>
<feature type="compositionally biased region" description="Low complexity" evidence="2">
    <location>
        <begin position="546"/>
        <end position="569"/>
    </location>
</feature>
<keyword evidence="3" id="KW-1133">Transmembrane helix</keyword>
<feature type="compositionally biased region" description="Polar residues" evidence="2">
    <location>
        <begin position="1"/>
        <end position="28"/>
    </location>
</feature>
<evidence type="ECO:0000256" key="1">
    <source>
        <dbReference type="RuleBase" id="RU004560"/>
    </source>
</evidence>
<evidence type="ECO:0000259" key="4">
    <source>
        <dbReference type="PROSITE" id="PS51719"/>
    </source>
</evidence>
<comment type="caution">
    <text evidence="5">The sequence shown here is derived from an EMBL/GenBank/DDBJ whole genome shotgun (WGS) entry which is preliminary data.</text>
</comment>
<feature type="transmembrane region" description="Helical" evidence="3">
    <location>
        <begin position="732"/>
        <end position="751"/>
    </location>
</feature>
<keyword evidence="6" id="KW-1185">Reference proteome</keyword>
<reference evidence="5 6" key="1">
    <citation type="submission" date="2016-07" db="EMBL/GenBank/DDBJ databases">
        <title>Pervasive Adenine N6-methylation of Active Genes in Fungi.</title>
        <authorList>
            <consortium name="DOE Joint Genome Institute"/>
            <person name="Mondo S.J."/>
            <person name="Dannebaum R.O."/>
            <person name="Kuo R.C."/>
            <person name="Labutti K."/>
            <person name="Haridas S."/>
            <person name="Kuo A."/>
            <person name="Salamov A."/>
            <person name="Ahrendt S.R."/>
            <person name="Lipzen A."/>
            <person name="Sullivan W."/>
            <person name="Andreopoulos W.B."/>
            <person name="Clum A."/>
            <person name="Lindquist E."/>
            <person name="Daum C."/>
            <person name="Ramamoorthy G.K."/>
            <person name="Gryganskyi A."/>
            <person name="Culley D."/>
            <person name="Magnuson J.K."/>
            <person name="James T.Y."/>
            <person name="O'Malley M.A."/>
            <person name="Stajich J.E."/>
            <person name="Spatafora J.W."/>
            <person name="Visel A."/>
            <person name="Grigoriev I.V."/>
        </authorList>
    </citation>
    <scope>NUCLEOTIDE SEQUENCE [LARGE SCALE GENOMIC DNA]</scope>
    <source>
        <strain evidence="5 6">NRRL 1336</strain>
    </source>
</reference>
<keyword evidence="1" id="KW-0342">GTP-binding</keyword>
<feature type="compositionally biased region" description="Polar residues" evidence="2">
    <location>
        <begin position="146"/>
        <end position="155"/>
    </location>
</feature>
<feature type="region of interest" description="Disordered" evidence="2">
    <location>
        <begin position="1"/>
        <end position="41"/>
    </location>
</feature>
<comment type="similarity">
    <text evidence="1">Belongs to the TRAFAC class TrmE-Era-EngA-EngB-Septin-like GTPase superfamily. Septin GTPase family.</text>
</comment>
<accession>A0A1X2IL98</accession>
<feature type="domain" description="Septin-type G" evidence="4">
    <location>
        <begin position="230"/>
        <end position="529"/>
    </location>
</feature>
<dbReference type="PANTHER" id="PTHR18884">
    <property type="entry name" value="SEPTIN"/>
    <property type="match status" value="1"/>
</dbReference>
<keyword evidence="3" id="KW-0472">Membrane</keyword>
<dbReference type="GO" id="GO:0005525">
    <property type="term" value="F:GTP binding"/>
    <property type="evidence" value="ECO:0007669"/>
    <property type="project" value="UniProtKB-KW"/>
</dbReference>
<feature type="compositionally biased region" description="Polar residues" evidence="2">
    <location>
        <begin position="570"/>
        <end position="581"/>
    </location>
</feature>
<feature type="region of interest" description="Disordered" evidence="2">
    <location>
        <begin position="521"/>
        <end position="583"/>
    </location>
</feature>
<evidence type="ECO:0000256" key="3">
    <source>
        <dbReference type="SAM" id="Phobius"/>
    </source>
</evidence>
<name>A0A1X2IL98_9FUNG</name>
<dbReference type="Gene3D" id="3.40.50.300">
    <property type="entry name" value="P-loop containing nucleotide triphosphate hydrolases"/>
    <property type="match status" value="1"/>
</dbReference>
<organism evidence="5 6">
    <name type="scientific">Absidia repens</name>
    <dbReference type="NCBI Taxonomy" id="90262"/>
    <lineage>
        <taxon>Eukaryota</taxon>
        <taxon>Fungi</taxon>
        <taxon>Fungi incertae sedis</taxon>
        <taxon>Mucoromycota</taxon>
        <taxon>Mucoromycotina</taxon>
        <taxon>Mucoromycetes</taxon>
        <taxon>Mucorales</taxon>
        <taxon>Cunninghamellaceae</taxon>
        <taxon>Absidia</taxon>
    </lineage>
</organism>
<keyword evidence="1" id="KW-0547">Nucleotide-binding</keyword>
<dbReference type="SUPFAM" id="SSF52540">
    <property type="entry name" value="P-loop containing nucleoside triphosphate hydrolases"/>
    <property type="match status" value="1"/>
</dbReference>
<feature type="compositionally biased region" description="Low complexity" evidence="2">
    <location>
        <begin position="116"/>
        <end position="133"/>
    </location>
</feature>
<feature type="region of interest" description="Disordered" evidence="2">
    <location>
        <begin position="114"/>
        <end position="155"/>
    </location>
</feature>
<dbReference type="STRING" id="90262.A0A1X2IL98"/>
<evidence type="ECO:0000313" key="6">
    <source>
        <dbReference type="Proteomes" id="UP000193560"/>
    </source>
</evidence>
<proteinExistence type="inferred from homology"/>
<dbReference type="InterPro" id="IPR027417">
    <property type="entry name" value="P-loop_NTPase"/>
</dbReference>
<dbReference type="Proteomes" id="UP000193560">
    <property type="component" value="Unassembled WGS sequence"/>
</dbReference>
<dbReference type="Pfam" id="PF00735">
    <property type="entry name" value="Septin"/>
    <property type="match status" value="1"/>
</dbReference>
<gene>
    <name evidence="5" type="ORF">BCR42DRAFT_411148</name>
</gene>
<feature type="region of interest" description="Disordered" evidence="2">
    <location>
        <begin position="67"/>
        <end position="96"/>
    </location>
</feature>
<evidence type="ECO:0000313" key="5">
    <source>
        <dbReference type="EMBL" id="ORZ18558.1"/>
    </source>
</evidence>
<sequence length="753" mass="83866">MSTSHIHSAGASDTNEQITQQQRHSTFDNGGHLPRKDTGLDMANTSSGLSFADDYGVKSMDDLLPSSKPVESLPVSVAPTPPTASDKTPACTSTNPLNLTPSYIERPNHSPDIPHGAGTATDTVTTPTASPTAYCNSDRNMDQDDTSISNSNTSGYDNYYNNEDVDDSFSCLTGDVSQSCFYGHANDSTATWQSSMSDSNIDLVVPKVNIRPGKRPSTVMNSYRKPSSQYIGYLSIMVCGDSGIGKTALIHSFSLMPEIMGGSYRRRIVMDISTERNISAEIKKWYASTMVSSSSSCNQSQKQVDALDRNVCFIDTPGYGAYVDAKSVIRSTTKYLERQFQQTNDMLSPTQPNTPKLSRLLHNQYGGHSHVDVCLYLILDRIKPVDIEYLRSIQQLCNILPVIVKTDLLSYDQEQTLKRKVLQELHDNNIQFYQCGYSYEQLLELCQKDDHVSGDAPPFSISIKPLNSKHYHKTHSAKGYLKLMHLKDTLFYEHVDSLRQSTVTKFMTWRREQTNIQQAYRTQQYRGHQHASALPSTSSSYTAVMPTTSSPSSSSATALSSSALSANNSKRPQLQKSPSSVTEDHHLTTILDLETMTQKLATREIAERIQDLASKQRRSINLHMVNYINEQRHRLEQQKQERLIQLQQKYHIMTQQEKVKFLTCQLNGVLTDFGLLIPGELNTQQQQKETATTTATTSVSSSSSAISSSVWHIYPPPDVIDHGLVVLKSSSLYFLAAMALVAIFISGVLKWSF</sequence>
<dbReference type="PROSITE" id="PS51719">
    <property type="entry name" value="G_SEPTIN"/>
    <property type="match status" value="1"/>
</dbReference>
<dbReference type="AlphaFoldDB" id="A0A1X2IL98"/>
<protein>
    <submittedName>
        <fullName evidence="5">Septin-domain-containing protein</fullName>
    </submittedName>
</protein>
<dbReference type="OrthoDB" id="5340910at2759"/>
<feature type="compositionally biased region" description="Polar residues" evidence="2">
    <location>
        <begin position="83"/>
        <end position="96"/>
    </location>
</feature>
<dbReference type="EMBL" id="MCGE01000008">
    <property type="protein sequence ID" value="ORZ18558.1"/>
    <property type="molecule type" value="Genomic_DNA"/>
</dbReference>
<evidence type="ECO:0000256" key="2">
    <source>
        <dbReference type="SAM" id="MobiDB-lite"/>
    </source>
</evidence>
<keyword evidence="3" id="KW-0812">Transmembrane</keyword>